<evidence type="ECO:0000313" key="2">
    <source>
        <dbReference type="EMBL" id="SHI85548.1"/>
    </source>
</evidence>
<dbReference type="EMBL" id="FQZN01000009">
    <property type="protein sequence ID" value="SHI85548.1"/>
    <property type="molecule type" value="Genomic_DNA"/>
</dbReference>
<keyword evidence="3" id="KW-1185">Reference proteome</keyword>
<name>A0A1M6EJT9_9BACE</name>
<dbReference type="AlphaFoldDB" id="A0A1M6EJT9"/>
<dbReference type="EMBL" id="FQZN01000009">
    <property type="protein sequence ID" value="SHI85450.1"/>
    <property type="molecule type" value="Genomic_DNA"/>
</dbReference>
<gene>
    <name evidence="1" type="ORF">SAMN05444350_109124</name>
    <name evidence="2" type="ORF">SAMN05444350_109128</name>
</gene>
<evidence type="ECO:0000313" key="1">
    <source>
        <dbReference type="EMBL" id="SHI85450.1"/>
    </source>
</evidence>
<protein>
    <submittedName>
        <fullName evidence="2">Uncharacterized protein</fullName>
    </submittedName>
</protein>
<evidence type="ECO:0000313" key="3">
    <source>
        <dbReference type="Proteomes" id="UP000184192"/>
    </source>
</evidence>
<dbReference type="Proteomes" id="UP000184192">
    <property type="component" value="Unassembled WGS sequence"/>
</dbReference>
<sequence>MLNSTIGQMNSNAVEEIVTRGVDRFNLKMDWNDEEYKKP</sequence>
<reference evidence="3" key="1">
    <citation type="submission" date="2016-11" db="EMBL/GenBank/DDBJ databases">
        <authorList>
            <person name="Varghese N."/>
            <person name="Submissions S."/>
        </authorList>
    </citation>
    <scope>NUCLEOTIDE SEQUENCE [LARGE SCALE GENOMIC DNA]</scope>
    <source>
        <strain evidence="3">DSM 26884</strain>
    </source>
</reference>
<organism evidence="2 3">
    <name type="scientific">Bacteroides stercorirosoris</name>
    <dbReference type="NCBI Taxonomy" id="871324"/>
    <lineage>
        <taxon>Bacteria</taxon>
        <taxon>Pseudomonadati</taxon>
        <taxon>Bacteroidota</taxon>
        <taxon>Bacteroidia</taxon>
        <taxon>Bacteroidales</taxon>
        <taxon>Bacteroidaceae</taxon>
        <taxon>Bacteroides</taxon>
    </lineage>
</organism>
<proteinExistence type="predicted"/>
<accession>A0A1M6EJT9</accession>
<reference evidence="2" key="2">
    <citation type="submission" date="2016-11" db="EMBL/GenBank/DDBJ databases">
        <authorList>
            <person name="Jaros S."/>
            <person name="Januszkiewicz K."/>
            <person name="Wedrychowicz H."/>
        </authorList>
    </citation>
    <scope>NUCLEOTIDE SEQUENCE [LARGE SCALE GENOMIC DNA]</scope>
    <source>
        <strain evidence="2">DSM 26884</strain>
    </source>
</reference>